<feature type="compositionally biased region" description="Polar residues" evidence="1">
    <location>
        <begin position="347"/>
        <end position="365"/>
    </location>
</feature>
<dbReference type="Pfam" id="PF03919">
    <property type="entry name" value="mRNA_cap_C"/>
    <property type="match status" value="1"/>
</dbReference>
<evidence type="ECO:0000313" key="4">
    <source>
        <dbReference type="Proteomes" id="UP000799429"/>
    </source>
</evidence>
<dbReference type="EMBL" id="MU006102">
    <property type="protein sequence ID" value="KAF2836722.1"/>
    <property type="molecule type" value="Genomic_DNA"/>
</dbReference>
<feature type="region of interest" description="Disordered" evidence="1">
    <location>
        <begin position="347"/>
        <end position="369"/>
    </location>
</feature>
<name>A0A9P4S7L4_9PEZI</name>
<dbReference type="OrthoDB" id="200924at2759"/>
<feature type="region of interest" description="Disordered" evidence="1">
    <location>
        <begin position="260"/>
        <end position="284"/>
    </location>
</feature>
<dbReference type="Gene3D" id="2.40.50.140">
    <property type="entry name" value="Nucleic acid-binding proteins"/>
    <property type="match status" value="1"/>
</dbReference>
<dbReference type="InterPro" id="IPR013846">
    <property type="entry name" value="mRNA_cap_enzyme_C"/>
</dbReference>
<feature type="domain" description="mRNA capping enzyme C-terminal" evidence="2">
    <location>
        <begin position="33"/>
        <end position="107"/>
    </location>
</feature>
<comment type="caution">
    <text evidence="3">The sequence shown here is derived from an EMBL/GenBank/DDBJ whole genome shotgun (WGS) entry which is preliminary data.</text>
</comment>
<accession>A0A9P4S7L4</accession>
<protein>
    <recommendedName>
        <fullName evidence="2">mRNA capping enzyme C-terminal domain-containing protein</fullName>
    </recommendedName>
</protein>
<reference evidence="3" key="1">
    <citation type="journal article" date="2020" name="Stud. Mycol.">
        <title>101 Dothideomycetes genomes: a test case for predicting lifestyles and emergence of pathogens.</title>
        <authorList>
            <person name="Haridas S."/>
            <person name="Albert R."/>
            <person name="Binder M."/>
            <person name="Bloem J."/>
            <person name="Labutti K."/>
            <person name="Salamov A."/>
            <person name="Andreopoulos B."/>
            <person name="Baker S."/>
            <person name="Barry K."/>
            <person name="Bills G."/>
            <person name="Bluhm B."/>
            <person name="Cannon C."/>
            <person name="Castanera R."/>
            <person name="Culley D."/>
            <person name="Daum C."/>
            <person name="Ezra D."/>
            <person name="Gonzalez J."/>
            <person name="Henrissat B."/>
            <person name="Kuo A."/>
            <person name="Liang C."/>
            <person name="Lipzen A."/>
            <person name="Lutzoni F."/>
            <person name="Magnuson J."/>
            <person name="Mondo S."/>
            <person name="Nolan M."/>
            <person name="Ohm R."/>
            <person name="Pangilinan J."/>
            <person name="Park H.-J."/>
            <person name="Ramirez L."/>
            <person name="Alfaro M."/>
            <person name="Sun H."/>
            <person name="Tritt A."/>
            <person name="Yoshinaga Y."/>
            <person name="Zwiers L.-H."/>
            <person name="Turgeon B."/>
            <person name="Goodwin S."/>
            <person name="Spatafora J."/>
            <person name="Crous P."/>
            <person name="Grigoriev I."/>
        </authorList>
    </citation>
    <scope>NUCLEOTIDE SEQUENCE</scope>
    <source>
        <strain evidence="3">CBS 101060</strain>
    </source>
</reference>
<dbReference type="SUPFAM" id="SSF50249">
    <property type="entry name" value="Nucleic acid-binding proteins"/>
    <property type="match status" value="1"/>
</dbReference>
<feature type="compositionally biased region" description="Polar residues" evidence="1">
    <location>
        <begin position="267"/>
        <end position="284"/>
    </location>
</feature>
<evidence type="ECO:0000313" key="3">
    <source>
        <dbReference type="EMBL" id="KAF2836722.1"/>
    </source>
</evidence>
<dbReference type="Proteomes" id="UP000799429">
    <property type="component" value="Unassembled WGS sequence"/>
</dbReference>
<evidence type="ECO:0000256" key="1">
    <source>
        <dbReference type="SAM" id="MobiDB-lite"/>
    </source>
</evidence>
<dbReference type="AlphaFoldDB" id="A0A9P4S7L4"/>
<dbReference type="InterPro" id="IPR012340">
    <property type="entry name" value="NA-bd_OB-fold"/>
</dbReference>
<evidence type="ECO:0000259" key="2">
    <source>
        <dbReference type="Pfam" id="PF03919"/>
    </source>
</evidence>
<sequence>MIDGKLLELCVNHGVARDMGAMRGDEAIYKPSFKRSELEEFPQQTIELVPQISRIIDCYRDVEERWRFKAEDDGMSRFRNDKSDRNHISTVIKVTESINDGVSTEDLHAAEFEIKKGPSAEDPQPLHAFTLADCCEHHVPVPGISRHNRSKTISNLATRHPETLLQYPLPSTFFTQCTIIQGILHVILDLLTHDVDLIVQLAHKQIQNMDEDSRTEGRSNDEVGVVFPISQCPYVGHQRYNGGFKLEFVVSEYMEKYDRQRHEKARNTTSHSHNARTSSPVQPPISFQHNNNAIQLHMQSLPPSHHTIKSSNSQCTFPKVLKFEQRTLTFHQVLNTSTTTRRFASSVAAASTSPQPSTLQTQLTKPQPKVHPYANPKSTTMRLAQQLDKFGVTETYAAYGSTEKMSKECIRQADYSIPAAITGNRDAIPKTAEGEELGVALEGSEKEWWYDGA</sequence>
<proteinExistence type="predicted"/>
<keyword evidence="4" id="KW-1185">Reference proteome</keyword>
<gene>
    <name evidence="3" type="ORF">M501DRAFT_987003</name>
</gene>
<organism evidence="3 4">
    <name type="scientific">Patellaria atrata CBS 101060</name>
    <dbReference type="NCBI Taxonomy" id="1346257"/>
    <lineage>
        <taxon>Eukaryota</taxon>
        <taxon>Fungi</taxon>
        <taxon>Dikarya</taxon>
        <taxon>Ascomycota</taxon>
        <taxon>Pezizomycotina</taxon>
        <taxon>Dothideomycetes</taxon>
        <taxon>Dothideomycetes incertae sedis</taxon>
        <taxon>Patellariales</taxon>
        <taxon>Patellariaceae</taxon>
        <taxon>Patellaria</taxon>
    </lineage>
</organism>